<dbReference type="InterPro" id="IPR042272">
    <property type="entry name" value="ATP12_ATP_synth-F1-assembly_N"/>
</dbReference>
<dbReference type="InterPro" id="IPR023335">
    <property type="entry name" value="ATP12_ortho_dom_sf"/>
</dbReference>
<dbReference type="GO" id="GO:0043461">
    <property type="term" value="P:proton-transporting ATP synthase complex assembly"/>
    <property type="evidence" value="ECO:0007669"/>
    <property type="project" value="InterPro"/>
</dbReference>
<keyword evidence="5" id="KW-0143">Chaperone</keyword>
<comment type="subcellular location">
    <subcellularLocation>
        <location evidence="1">Mitochondrion</location>
    </subcellularLocation>
</comment>
<dbReference type="SUPFAM" id="SSF160909">
    <property type="entry name" value="ATP12-like"/>
    <property type="match status" value="1"/>
</dbReference>
<evidence type="ECO:0000256" key="5">
    <source>
        <dbReference type="ARBA" id="ARBA00023186"/>
    </source>
</evidence>
<keyword evidence="4" id="KW-0496">Mitochondrion</keyword>
<dbReference type="InterPro" id="IPR011419">
    <property type="entry name" value="ATP12_ATP_synth-F1-assembly"/>
</dbReference>
<dbReference type="Pfam" id="PF07542">
    <property type="entry name" value="ATP12"/>
    <property type="match status" value="1"/>
</dbReference>
<dbReference type="GO" id="GO:0005739">
    <property type="term" value="C:mitochondrion"/>
    <property type="evidence" value="ECO:0007669"/>
    <property type="project" value="UniProtKB-SubCell"/>
</dbReference>
<reference evidence="6" key="1">
    <citation type="submission" date="2018-07" db="EMBL/GenBank/DDBJ databases">
        <authorList>
            <person name="Quirk P.G."/>
            <person name="Krulwich T.A."/>
        </authorList>
    </citation>
    <scope>NUCLEOTIDE SEQUENCE</scope>
</reference>
<gene>
    <name evidence="6" type="ORF">DF3PB_2310006</name>
</gene>
<dbReference type="Gene3D" id="1.10.3580.10">
    <property type="entry name" value="ATP12 ATPase"/>
    <property type="match status" value="1"/>
</dbReference>
<evidence type="ECO:0000256" key="1">
    <source>
        <dbReference type="ARBA" id="ARBA00004173"/>
    </source>
</evidence>
<proteinExistence type="inferred from homology"/>
<evidence type="ECO:0000313" key="6">
    <source>
        <dbReference type="EMBL" id="SUS06025.1"/>
    </source>
</evidence>
<organism evidence="6">
    <name type="scientific">metagenome</name>
    <dbReference type="NCBI Taxonomy" id="256318"/>
    <lineage>
        <taxon>unclassified sequences</taxon>
        <taxon>metagenomes</taxon>
    </lineage>
</organism>
<comment type="similarity">
    <text evidence="2">Belongs to the ATP12 family.</text>
</comment>
<dbReference type="EMBL" id="UIDG01000148">
    <property type="protein sequence ID" value="SUS06025.1"/>
    <property type="molecule type" value="Genomic_DNA"/>
</dbReference>
<dbReference type="AlphaFoldDB" id="A0A380TC43"/>
<dbReference type="Gene3D" id="3.30.2180.10">
    <property type="entry name" value="ATP12-like"/>
    <property type="match status" value="1"/>
</dbReference>
<evidence type="ECO:0000256" key="2">
    <source>
        <dbReference type="ARBA" id="ARBA00008231"/>
    </source>
</evidence>
<evidence type="ECO:0000256" key="4">
    <source>
        <dbReference type="ARBA" id="ARBA00023128"/>
    </source>
</evidence>
<accession>A0A380TC43</accession>
<sequence>MVVAVDGGDGVDAVSEGPATVVRGRKRIYRSVATTAAAGGGHAVRLDNRVARTPAGQGLVLPTAALAEAVAAEWQDQGETVQPDTMPLTQLAATAIDRIEAERTPVIEALVAYGASDLVCYRSDHPADLAARQEAQWGPLLQWAETALGARLGVTRDVFPLPQPAAATEALRGAVAALGTFELAALSCIVQISASLVIGLALVKGRLDAEAAFNAAMLDEKYQAERWGEDAWASTRAAGLRAELVAAARFVALARPA</sequence>
<name>A0A380TC43_9ZZZZ</name>
<keyword evidence="3" id="KW-0809">Transit peptide</keyword>
<protein>
    <submittedName>
        <fullName evidence="6">Chaperone required for the assembly of the F1-ATPase</fullName>
    </submittedName>
</protein>
<dbReference type="PANTHER" id="PTHR21013:SF10">
    <property type="entry name" value="ATP SYNTHASE MITOCHONDRIAL F1 COMPLEX ASSEMBLY FACTOR 2"/>
    <property type="match status" value="1"/>
</dbReference>
<dbReference type="PANTHER" id="PTHR21013">
    <property type="entry name" value="ATP SYNTHASE MITOCHONDRIAL F1 COMPLEX ASSEMBLY FACTOR 2/ATP12 PROTEIN, MITOCHONDRIAL PRECURSOR"/>
    <property type="match status" value="1"/>
</dbReference>
<evidence type="ECO:0000256" key="3">
    <source>
        <dbReference type="ARBA" id="ARBA00022946"/>
    </source>
</evidence>